<dbReference type="EMBL" id="LAZR01038554">
    <property type="protein sequence ID" value="KKL19256.1"/>
    <property type="molecule type" value="Genomic_DNA"/>
</dbReference>
<accession>A0A0F9DNK4</accession>
<evidence type="ECO:0000313" key="1">
    <source>
        <dbReference type="EMBL" id="KKL19256.1"/>
    </source>
</evidence>
<sequence length="209" mass="22260">MKTKVYEIDSWGATRNTWVDSEVLSVEAGEWKALLSIESDLGVSIRPKGASGSGESFPAGRHTATIRLSTSGKIQVMLPGGPLTPIPRTGVKIQMIELINAVRSIEYEVTTGSASIKIYDANAPFKFLILDLVLEPRGASVNGTMKITNGTNDITNAMVCAVDKTMVKPTTIDNQYSTIAKDGTLEIVCAGDAVGSTIGLLTIKIAERD</sequence>
<proteinExistence type="predicted"/>
<comment type="caution">
    <text evidence="1">The sequence shown here is derived from an EMBL/GenBank/DDBJ whole genome shotgun (WGS) entry which is preliminary data.</text>
</comment>
<protein>
    <submittedName>
        <fullName evidence="1">Uncharacterized protein</fullName>
    </submittedName>
</protein>
<organism evidence="1">
    <name type="scientific">marine sediment metagenome</name>
    <dbReference type="NCBI Taxonomy" id="412755"/>
    <lineage>
        <taxon>unclassified sequences</taxon>
        <taxon>metagenomes</taxon>
        <taxon>ecological metagenomes</taxon>
    </lineage>
</organism>
<gene>
    <name evidence="1" type="ORF">LCGC14_2467300</name>
</gene>
<dbReference type="AlphaFoldDB" id="A0A0F9DNK4"/>
<name>A0A0F9DNK4_9ZZZZ</name>
<reference evidence="1" key="1">
    <citation type="journal article" date="2015" name="Nature">
        <title>Complex archaea that bridge the gap between prokaryotes and eukaryotes.</title>
        <authorList>
            <person name="Spang A."/>
            <person name="Saw J.H."/>
            <person name="Jorgensen S.L."/>
            <person name="Zaremba-Niedzwiedzka K."/>
            <person name="Martijn J."/>
            <person name="Lind A.E."/>
            <person name="van Eijk R."/>
            <person name="Schleper C."/>
            <person name="Guy L."/>
            <person name="Ettema T.J."/>
        </authorList>
    </citation>
    <scope>NUCLEOTIDE SEQUENCE</scope>
</reference>